<evidence type="ECO:0000256" key="8">
    <source>
        <dbReference type="SAM" id="Phobius"/>
    </source>
</evidence>
<evidence type="ECO:0000256" key="2">
    <source>
        <dbReference type="ARBA" id="ARBA00006459"/>
    </source>
</evidence>
<comment type="similarity">
    <text evidence="2">Belongs to the sodium:neurotransmitter symporter (SNF) (TC 2.A.22) family.</text>
</comment>
<feature type="transmembrane region" description="Helical" evidence="8">
    <location>
        <begin position="470"/>
        <end position="488"/>
    </location>
</feature>
<evidence type="ECO:0000256" key="3">
    <source>
        <dbReference type="ARBA" id="ARBA00022448"/>
    </source>
</evidence>
<protein>
    <submittedName>
        <fullName evidence="9">Uncharacterized protein</fullName>
    </submittedName>
</protein>
<reference evidence="9 10" key="1">
    <citation type="journal article" date="2017" name="BMC Biol.">
        <title>Genomic innovations, transcriptional plasticity and gene loss underlying the evolution and divergence of two highly polyphagous and invasive Helicoverpa pest species.</title>
        <authorList>
            <person name="Pearce S.L."/>
            <person name="Clarke D.F."/>
            <person name="East P.D."/>
            <person name="Elfekih S."/>
            <person name="Gordon K.H."/>
            <person name="Jermiin L.S."/>
            <person name="McGaughran A."/>
            <person name="Oakeshott J.G."/>
            <person name="Papanikolaou A."/>
            <person name="Perera O.P."/>
            <person name="Rane R.V."/>
            <person name="Richards S."/>
            <person name="Tay W.T."/>
            <person name="Walsh T.K."/>
            <person name="Anderson A."/>
            <person name="Anderson C.J."/>
            <person name="Asgari S."/>
            <person name="Board P.G."/>
            <person name="Bretschneider A."/>
            <person name="Campbell P.M."/>
            <person name="Chertemps T."/>
            <person name="Christeller J.T."/>
            <person name="Coppin C.W."/>
            <person name="Downes S.J."/>
            <person name="Duan G."/>
            <person name="Farnsworth C.A."/>
            <person name="Good R.T."/>
            <person name="Han L.B."/>
            <person name="Han Y.C."/>
            <person name="Hatje K."/>
            <person name="Horne I."/>
            <person name="Huang Y.P."/>
            <person name="Hughes D.S."/>
            <person name="Jacquin-Joly E."/>
            <person name="James W."/>
            <person name="Jhangiani S."/>
            <person name="Kollmar M."/>
            <person name="Kuwar S.S."/>
            <person name="Li S."/>
            <person name="Liu N.Y."/>
            <person name="Maibeche M.T."/>
            <person name="Miller J.R."/>
            <person name="Montagne N."/>
            <person name="Perry T."/>
            <person name="Qu J."/>
            <person name="Song S.V."/>
            <person name="Sutton G.G."/>
            <person name="Vogel H."/>
            <person name="Walenz B.P."/>
            <person name="Xu W."/>
            <person name="Zhang H.J."/>
            <person name="Zou Z."/>
            <person name="Batterham P."/>
            <person name="Edwards O.R."/>
            <person name="Feyereisen R."/>
            <person name="Gibbs R.A."/>
            <person name="Heckel D.G."/>
            <person name="McGrath A."/>
            <person name="Robin C."/>
            <person name="Scherer S.E."/>
            <person name="Worley K.C."/>
            <person name="Wu Y.D."/>
        </authorList>
    </citation>
    <scope>NUCLEOTIDE SEQUENCE [LARGE SCALE GENOMIC DNA]</scope>
    <source>
        <strain evidence="9">Harm_GR_Male_#8</strain>
        <tissue evidence="9">Whole organism</tissue>
    </source>
</reference>
<dbReference type="InterPro" id="IPR037272">
    <property type="entry name" value="SNS_sf"/>
</dbReference>
<gene>
    <name evidence="9" type="primary">HaOG209051</name>
    <name evidence="9" type="ORF">B5X24_HaOG209051</name>
</gene>
<feature type="transmembrane region" description="Helical" evidence="8">
    <location>
        <begin position="386"/>
        <end position="408"/>
    </location>
</feature>
<sequence>MESRRDIRTTAENETERRISKNPRFNLHLVQKATEPSDRPMIDCTKFERLSFYRSYTSSPIKIELVVVSHLVLNDYIWFYVLNLFLKSLPHSFLHFFMASYAPEEHIFLTKMVPVCHGFKYLLVVAAFFELLLYSSSVIQLFHFSLDGLASKNPWNRCKNATYFDVGMNETVHCYNFEYFGDILFNNSDIIFDKFKLIYVDANGTHFSSSVAEYYRTNVILTTHFSFVRDLIYFVILWSVITYFHNWAEKRTLWRALNVSHWVTIAIDVTAFLYLISVETHKHENEPAANSTVLAQPPVYSIFSFEYWSADVDLIAESISAPPVVHILTARSTQEINPGTDCATMVISNTLLYFLKSLVFFEIKTYVESFAHSSIHMMDFYQRTWFFYWPLFYSHFYFGNVYTIVFMFCTGVNEFLVMIVTYHCLIQTVIYEWPKFQHRVKIWFFKVPFVILGVVVLIFTNGWYVANFFIASKALITVVESVFLYLLYPLGRLVDDYTFHYGTPPTRLRILNLRLVPVYYAPRQALALLGPAGVADISLRSAWNNASRRHGSCYLYRRRDDEPPELTDHSPTPTVTGSHLATPGARGVYNIRPVS</sequence>
<dbReference type="AlphaFoldDB" id="A0A2W1BL74"/>
<evidence type="ECO:0000313" key="10">
    <source>
        <dbReference type="Proteomes" id="UP000249218"/>
    </source>
</evidence>
<evidence type="ECO:0000256" key="6">
    <source>
        <dbReference type="ARBA" id="ARBA00022989"/>
    </source>
</evidence>
<evidence type="ECO:0000256" key="4">
    <source>
        <dbReference type="ARBA" id="ARBA00022692"/>
    </source>
</evidence>
<evidence type="ECO:0000256" key="1">
    <source>
        <dbReference type="ARBA" id="ARBA00004141"/>
    </source>
</evidence>
<evidence type="ECO:0000313" key="9">
    <source>
        <dbReference type="EMBL" id="PZC73606.1"/>
    </source>
</evidence>
<keyword evidence="5" id="KW-0769">Symport</keyword>
<dbReference type="SUPFAM" id="SSF161070">
    <property type="entry name" value="SNF-like"/>
    <property type="match status" value="1"/>
</dbReference>
<keyword evidence="6 8" id="KW-1133">Transmembrane helix</keyword>
<dbReference type="InterPro" id="IPR000175">
    <property type="entry name" value="Na/ntran_symport"/>
</dbReference>
<dbReference type="EMBL" id="KZ150096">
    <property type="protein sequence ID" value="PZC73606.1"/>
    <property type="molecule type" value="Genomic_DNA"/>
</dbReference>
<dbReference type="OrthoDB" id="7470116at2759"/>
<feature type="transmembrane region" description="Helical" evidence="8">
    <location>
        <begin position="121"/>
        <end position="142"/>
    </location>
</feature>
<evidence type="ECO:0000256" key="7">
    <source>
        <dbReference type="ARBA" id="ARBA00023136"/>
    </source>
</evidence>
<dbReference type="Proteomes" id="UP000249218">
    <property type="component" value="Unassembled WGS sequence"/>
</dbReference>
<evidence type="ECO:0000256" key="5">
    <source>
        <dbReference type="ARBA" id="ARBA00022847"/>
    </source>
</evidence>
<feature type="transmembrane region" description="Helical" evidence="8">
    <location>
        <begin position="443"/>
        <end position="464"/>
    </location>
</feature>
<keyword evidence="10" id="KW-1185">Reference proteome</keyword>
<keyword evidence="4 8" id="KW-0812">Transmembrane</keyword>
<comment type="subcellular location">
    <subcellularLocation>
        <location evidence="1">Membrane</location>
        <topology evidence="1">Multi-pass membrane protein</topology>
    </subcellularLocation>
</comment>
<proteinExistence type="inferred from homology"/>
<feature type="transmembrane region" description="Helical" evidence="8">
    <location>
        <begin position="414"/>
        <end position="431"/>
    </location>
</feature>
<feature type="transmembrane region" description="Helical" evidence="8">
    <location>
        <begin position="231"/>
        <end position="247"/>
    </location>
</feature>
<keyword evidence="7 8" id="KW-0472">Membrane</keyword>
<dbReference type="GO" id="GO:0015293">
    <property type="term" value="F:symporter activity"/>
    <property type="evidence" value="ECO:0007669"/>
    <property type="project" value="UniProtKB-KW"/>
</dbReference>
<name>A0A2W1BL74_HELAM</name>
<accession>A0A2W1BL74</accession>
<keyword evidence="3" id="KW-0813">Transport</keyword>
<dbReference type="PROSITE" id="PS50267">
    <property type="entry name" value="NA_NEUROTRAN_SYMP_3"/>
    <property type="match status" value="1"/>
</dbReference>
<dbReference type="GO" id="GO:0016020">
    <property type="term" value="C:membrane"/>
    <property type="evidence" value="ECO:0007669"/>
    <property type="project" value="UniProtKB-SubCell"/>
</dbReference>
<organism evidence="9 10">
    <name type="scientific">Helicoverpa armigera</name>
    <name type="common">Cotton bollworm</name>
    <name type="synonym">Heliothis armigera</name>
    <dbReference type="NCBI Taxonomy" id="29058"/>
    <lineage>
        <taxon>Eukaryota</taxon>
        <taxon>Metazoa</taxon>
        <taxon>Ecdysozoa</taxon>
        <taxon>Arthropoda</taxon>
        <taxon>Hexapoda</taxon>
        <taxon>Insecta</taxon>
        <taxon>Pterygota</taxon>
        <taxon>Neoptera</taxon>
        <taxon>Endopterygota</taxon>
        <taxon>Lepidoptera</taxon>
        <taxon>Glossata</taxon>
        <taxon>Ditrysia</taxon>
        <taxon>Noctuoidea</taxon>
        <taxon>Noctuidae</taxon>
        <taxon>Heliothinae</taxon>
        <taxon>Helicoverpa</taxon>
    </lineage>
</organism>